<feature type="domain" description="Carrier" evidence="3">
    <location>
        <begin position="93"/>
        <end position="173"/>
    </location>
</feature>
<dbReference type="AlphaFoldDB" id="A0A2P1PSB1"/>
<dbReference type="EMBL" id="CP027860">
    <property type="protein sequence ID" value="AVP97733.1"/>
    <property type="molecule type" value="Genomic_DNA"/>
</dbReference>
<dbReference type="InterPro" id="IPR057326">
    <property type="entry name" value="KR_dom"/>
</dbReference>
<evidence type="ECO:0000256" key="2">
    <source>
        <dbReference type="PROSITE-ProRule" id="PRU01363"/>
    </source>
</evidence>
<evidence type="ECO:0000256" key="1">
    <source>
        <dbReference type="ARBA" id="ARBA00006484"/>
    </source>
</evidence>
<dbReference type="SMART" id="SM00822">
    <property type="entry name" value="PKS_KR"/>
    <property type="match status" value="1"/>
</dbReference>
<dbReference type="Pfam" id="PF00550">
    <property type="entry name" value="PP-binding"/>
    <property type="match status" value="3"/>
</dbReference>
<evidence type="ECO:0000313" key="6">
    <source>
        <dbReference type="Proteomes" id="UP000241074"/>
    </source>
</evidence>
<name>A0A2P1PSB1_9GAMM</name>
<dbReference type="InterPro" id="IPR049551">
    <property type="entry name" value="PKS_DH_C"/>
</dbReference>
<dbReference type="InterPro" id="IPR049900">
    <property type="entry name" value="PKS_mFAS_DH"/>
</dbReference>
<dbReference type="Gene3D" id="1.10.1200.10">
    <property type="entry name" value="ACP-like"/>
    <property type="match status" value="3"/>
</dbReference>
<feature type="active site" description="Proton donor; for dehydratase activity" evidence="2">
    <location>
        <position position="1099"/>
    </location>
</feature>
<reference evidence="5 6" key="2">
    <citation type="submission" date="2018-03" db="EMBL/GenBank/DDBJ databases">
        <authorList>
            <person name="Keele B.F."/>
        </authorList>
    </citation>
    <scope>NUCLEOTIDE SEQUENCE [LARGE SCALE GENOMIC DNA]</scope>
    <source>
        <strain evidence="5 6">D13</strain>
    </source>
</reference>
<evidence type="ECO:0000259" key="3">
    <source>
        <dbReference type="PROSITE" id="PS50075"/>
    </source>
</evidence>
<dbReference type="InterPro" id="IPR042104">
    <property type="entry name" value="PKS_dehydratase_sf"/>
</dbReference>
<dbReference type="Pfam" id="PF08659">
    <property type="entry name" value="KR"/>
    <property type="match status" value="1"/>
</dbReference>
<accession>A0A2P1PSB1</accession>
<feature type="active site" description="Proton acceptor; for dehydratase activity" evidence="2">
    <location>
        <position position="937"/>
    </location>
</feature>
<feature type="domain" description="PKS/mFAS DH" evidence="4">
    <location>
        <begin position="904"/>
        <end position="1182"/>
    </location>
</feature>
<proteinExistence type="inferred from homology"/>
<evidence type="ECO:0000259" key="4">
    <source>
        <dbReference type="PROSITE" id="PS52019"/>
    </source>
</evidence>
<dbReference type="SUPFAM" id="SSF51735">
    <property type="entry name" value="NAD(P)-binding Rossmann-fold domains"/>
    <property type="match status" value="1"/>
</dbReference>
<dbReference type="InterPro" id="IPR036291">
    <property type="entry name" value="NAD(P)-bd_dom_sf"/>
</dbReference>
<dbReference type="PROSITE" id="PS52019">
    <property type="entry name" value="PKS_MFAS_DH"/>
    <property type="match status" value="1"/>
</dbReference>
<comment type="similarity">
    <text evidence="1">Belongs to the short-chain dehydrogenases/reductases (SDR) family.</text>
</comment>
<dbReference type="InterPro" id="IPR009081">
    <property type="entry name" value="PP-bd_ACP"/>
</dbReference>
<dbReference type="KEGG" id="xba:C7S18_11215"/>
<feature type="region of interest" description="N-terminal hotdog fold" evidence="2">
    <location>
        <begin position="904"/>
        <end position="1030"/>
    </location>
</feature>
<evidence type="ECO:0008006" key="7">
    <source>
        <dbReference type="Google" id="ProtNLM"/>
    </source>
</evidence>
<dbReference type="PROSITE" id="PS50075">
    <property type="entry name" value="CARRIER"/>
    <property type="match status" value="3"/>
</dbReference>
<dbReference type="Gene3D" id="3.40.50.720">
    <property type="entry name" value="NAD(P)-binding Rossmann-like Domain"/>
    <property type="match status" value="1"/>
</dbReference>
<dbReference type="CDD" id="cd08953">
    <property type="entry name" value="KR_2_SDR_x"/>
    <property type="match status" value="1"/>
</dbReference>
<feature type="domain" description="Carrier" evidence="3">
    <location>
        <begin position="209"/>
        <end position="286"/>
    </location>
</feature>
<organism evidence="5 6">
    <name type="scientific">Ahniella affigens</name>
    <dbReference type="NCBI Taxonomy" id="2021234"/>
    <lineage>
        <taxon>Bacteria</taxon>
        <taxon>Pseudomonadati</taxon>
        <taxon>Pseudomonadota</taxon>
        <taxon>Gammaproteobacteria</taxon>
        <taxon>Lysobacterales</taxon>
        <taxon>Rhodanobacteraceae</taxon>
        <taxon>Ahniella</taxon>
    </lineage>
</organism>
<reference evidence="5 6" key="1">
    <citation type="submission" date="2018-03" db="EMBL/GenBank/DDBJ databases">
        <title>Ahniella affigens gen. nov., sp. nov., a gammaproteobacterium isolated from sandy soil near a stream.</title>
        <authorList>
            <person name="Ko Y."/>
            <person name="Kim J.-H."/>
        </authorList>
    </citation>
    <scope>NUCLEOTIDE SEQUENCE [LARGE SCALE GENOMIC DNA]</scope>
    <source>
        <strain evidence="5 6">D13</strain>
    </source>
</reference>
<protein>
    <recommendedName>
        <fullName evidence="7">Carrier domain-containing protein</fullName>
    </recommendedName>
</protein>
<dbReference type="Pfam" id="PF14765">
    <property type="entry name" value="PS-DH"/>
    <property type="match status" value="1"/>
</dbReference>
<dbReference type="Gene3D" id="3.10.129.110">
    <property type="entry name" value="Polyketide synthase dehydratase"/>
    <property type="match status" value="1"/>
</dbReference>
<sequence length="1186" mass="123907">MADSHQAYLRVAETALLGISGLTGTTPNVGAIAAVNTRQVSPLLPSVPAAFATASVATPPPTVAVTVPAVAPVAPVAALANASAHAAPPVVASPRVDLKQVLLTVVSDKTGYPYEMLKLDMDLESDLGIDSIKRVEILAALEDQAGSTTRPDRQRLSGMQTLAQIVAEFEALAGPTALPAAHSSTATMTIAGAAPVAAAASAPTPAAADSARQTVLQVVADKTGYPVDMLQPSMDLEGDLGIDSIKRVEILAAIEERAPALAGADRARLSSMHTLAEIIGYLDELSPAAPSASAAPVIAPAQTTSGEPPSKVLLQVVADKTGYPADMLHLDMDLEGDLGVDSIKRVEILAAFEERLPSLAQVDRQQLSSLRTLKEIAALLPDVASTAAPSVAQAAPAAPAVAVAPSKSPTAPTVTVADLSHTGFTIPNSLGRYALTKVPATATGMALPGLFAGPIHVVGEPAVAEALTVLLRTMGIQATNTEPTPSAAGLIDLSGLLPISSVEQAMAIQAASFARARVIAAHHAEHGGVYVTVQDTGGSFGLNGQSQERAWLSGFPALVKTAALEWPRAHLRAIDLECGQRAIGAIAEAIAQELLQGGGEIEVGLNTQGERCTLRSVLKPVRPSMSVLNSGDVVLVSGGARGVTAACIEAWARTQKLKFVLLGRTALSPEPASCAQAADETGIKRALLAEAMAARESITPSELNARVRQVLANREVRNTLSAIQSAGAEAHYLPVDVNNAALLQQALQRVRTALGPIAGLVHAAGVLADKRIADKTDAQFDAVFGTKVLGLAALLQATADDPLKLLAVFSSVSARCGNTGQADYAMANEVIAKVARTEARRRPGLRVKSFGWGPWEGGMVTPHLKARFAELGVPMIPLAIGAQMFVDELRDARVDDVELVLGGEPRPEALLADGADARVAAVEVSVNQDSHRYLEGHAVDGQPVLPAVLVAEWFARAAASLRPGLKLQSLHDLKVLKGVRLDRFENGGQRFRVEARPLSDRQGTSFDMRLIDQQGQLRYSARVELGENAQRPGKGLPELQTEAWHGAPLYDQLLFHRGSFELINAIDGVSDDGLLATLTGISAAGWQAEPWQFDVAALDAGLQAAVLMGHRMLGVPNLPMAIAELRHYGELPAPGPLRAAAVRKKHGSSEMTTDIVLIDSQGRRIAELLGVQNVALPRGQWSDRAA</sequence>
<dbReference type="InterPro" id="IPR013968">
    <property type="entry name" value="PKS_KR"/>
</dbReference>
<dbReference type="PANTHER" id="PTHR43074">
    <property type="entry name" value="OMEGA-3 POLYUNSATURATED FATTY ACID SYNTHASE PFAB-RELATED"/>
    <property type="match status" value="1"/>
</dbReference>
<feature type="domain" description="Carrier" evidence="3">
    <location>
        <begin position="307"/>
        <end position="384"/>
    </location>
</feature>
<dbReference type="Proteomes" id="UP000241074">
    <property type="component" value="Chromosome"/>
</dbReference>
<dbReference type="SUPFAM" id="SSF47336">
    <property type="entry name" value="ACP-like"/>
    <property type="match status" value="3"/>
</dbReference>
<dbReference type="InterPro" id="IPR052568">
    <property type="entry name" value="PKS-FAS_Synthase"/>
</dbReference>
<feature type="region of interest" description="C-terminal hotdog fold" evidence="2">
    <location>
        <begin position="1041"/>
        <end position="1182"/>
    </location>
</feature>
<dbReference type="PANTHER" id="PTHR43074:SF1">
    <property type="entry name" value="BETA-KETOACYL SYNTHASE FAMILY PROTEIN-RELATED"/>
    <property type="match status" value="1"/>
</dbReference>
<evidence type="ECO:0000313" key="5">
    <source>
        <dbReference type="EMBL" id="AVP97733.1"/>
    </source>
</evidence>
<gene>
    <name evidence="5" type="ORF">C7S18_11215</name>
</gene>
<dbReference type="InterPro" id="IPR036736">
    <property type="entry name" value="ACP-like_sf"/>
</dbReference>
<keyword evidence="6" id="KW-1185">Reference proteome</keyword>